<comment type="caution">
    <text evidence="11">The sequence shown here is derived from an EMBL/GenBank/DDBJ whole genome shotgun (WGS) entry which is preliminary data.</text>
</comment>
<evidence type="ECO:0000256" key="3">
    <source>
        <dbReference type="ARBA" id="ARBA00022729"/>
    </source>
</evidence>
<keyword evidence="4 8" id="KW-1133">Transmembrane helix</keyword>
<keyword evidence="6" id="KW-0325">Glycoprotein</keyword>
<keyword evidence="3" id="KW-0732">Signal</keyword>
<evidence type="ECO:0000256" key="4">
    <source>
        <dbReference type="ARBA" id="ARBA00022989"/>
    </source>
</evidence>
<gene>
    <name evidence="11" type="ORF">GCM10009747_17820</name>
</gene>
<sequence>MAADSHPAGWYDDEADADAIRYWDGSSWTPHTAPKSTDAAAPSSSQSPAPAAAALTVAAPTPAVPAVAPAPVASPPVDDSIDELTSVRTPHTTSAGDLNEHTTVPLPPESGGPATSAPQFTYDTYGNAGRTFLATWLFALLLGYWGVDRFYLGKIGTGVLKLITLGGLGVWVLVDLLLVLTGAQRDAQGRALEGYAEHSRIAWIVTGGVVALGLLSGLISGIVGVSGIVGALAR</sequence>
<feature type="transmembrane region" description="Helical" evidence="8">
    <location>
        <begin position="128"/>
        <end position="147"/>
    </location>
</feature>
<dbReference type="Pfam" id="PF05154">
    <property type="entry name" value="TM2"/>
    <property type="match status" value="1"/>
</dbReference>
<evidence type="ECO:0000259" key="9">
    <source>
        <dbReference type="Pfam" id="PF05154"/>
    </source>
</evidence>
<evidence type="ECO:0000256" key="8">
    <source>
        <dbReference type="SAM" id="Phobius"/>
    </source>
</evidence>
<evidence type="ECO:0000259" key="10">
    <source>
        <dbReference type="Pfam" id="PF10708"/>
    </source>
</evidence>
<reference evidence="11 12" key="1">
    <citation type="journal article" date="2019" name="Int. J. Syst. Evol. Microbiol.">
        <title>The Global Catalogue of Microorganisms (GCM) 10K type strain sequencing project: providing services to taxonomists for standard genome sequencing and annotation.</title>
        <authorList>
            <consortium name="The Broad Institute Genomics Platform"/>
            <consortium name="The Broad Institute Genome Sequencing Center for Infectious Disease"/>
            <person name="Wu L."/>
            <person name="Ma J."/>
        </authorList>
    </citation>
    <scope>NUCLEOTIDE SEQUENCE [LARGE SCALE GENOMIC DNA]</scope>
    <source>
        <strain evidence="11 12">JCM 14319</strain>
    </source>
</reference>
<evidence type="ECO:0000256" key="7">
    <source>
        <dbReference type="SAM" id="MobiDB-lite"/>
    </source>
</evidence>
<feature type="transmembrane region" description="Helical" evidence="8">
    <location>
        <begin position="201"/>
        <end position="233"/>
    </location>
</feature>
<keyword evidence="12" id="KW-1185">Reference proteome</keyword>
<dbReference type="PANTHER" id="PTHR21016:SF4">
    <property type="entry name" value="TM2 DOMAIN-CONTAINING PROTEIN 2"/>
    <property type="match status" value="1"/>
</dbReference>
<name>A0ABN2KLF2_9MICO</name>
<dbReference type="Pfam" id="PF10708">
    <property type="entry name" value="DUF2510"/>
    <property type="match status" value="1"/>
</dbReference>
<keyword evidence="5 8" id="KW-0472">Membrane</keyword>
<evidence type="ECO:0000256" key="1">
    <source>
        <dbReference type="ARBA" id="ARBA00004141"/>
    </source>
</evidence>
<evidence type="ECO:0000313" key="12">
    <source>
        <dbReference type="Proteomes" id="UP001500506"/>
    </source>
</evidence>
<protein>
    <recommendedName>
        <fullName evidence="13">NINE protein</fullName>
    </recommendedName>
</protein>
<evidence type="ECO:0000256" key="5">
    <source>
        <dbReference type="ARBA" id="ARBA00023136"/>
    </source>
</evidence>
<feature type="region of interest" description="Disordered" evidence="7">
    <location>
        <begin position="24"/>
        <end position="54"/>
    </location>
</feature>
<dbReference type="InterPro" id="IPR018929">
    <property type="entry name" value="DUF2510"/>
</dbReference>
<evidence type="ECO:0000313" key="11">
    <source>
        <dbReference type="EMBL" id="GAA1759272.1"/>
    </source>
</evidence>
<dbReference type="RefSeq" id="WP_232500038.1">
    <property type="nucleotide sequence ID" value="NZ_BAAANH010000003.1"/>
</dbReference>
<dbReference type="Proteomes" id="UP001500506">
    <property type="component" value="Unassembled WGS sequence"/>
</dbReference>
<accession>A0ABN2KLF2</accession>
<organism evidence="11 12">
    <name type="scientific">Agromyces humatus</name>
    <dbReference type="NCBI Taxonomy" id="279573"/>
    <lineage>
        <taxon>Bacteria</taxon>
        <taxon>Bacillati</taxon>
        <taxon>Actinomycetota</taxon>
        <taxon>Actinomycetes</taxon>
        <taxon>Micrococcales</taxon>
        <taxon>Microbacteriaceae</taxon>
        <taxon>Agromyces</taxon>
    </lineage>
</organism>
<dbReference type="InterPro" id="IPR007829">
    <property type="entry name" value="TM2"/>
</dbReference>
<evidence type="ECO:0000256" key="6">
    <source>
        <dbReference type="ARBA" id="ARBA00023180"/>
    </source>
</evidence>
<feature type="region of interest" description="Disordered" evidence="7">
    <location>
        <begin position="89"/>
        <end position="115"/>
    </location>
</feature>
<comment type="subcellular location">
    <subcellularLocation>
        <location evidence="1">Membrane</location>
        <topology evidence="1">Multi-pass membrane protein</topology>
    </subcellularLocation>
</comment>
<feature type="transmembrane region" description="Helical" evidence="8">
    <location>
        <begin position="159"/>
        <end position="181"/>
    </location>
</feature>
<proteinExistence type="predicted"/>
<keyword evidence="2 8" id="KW-0812">Transmembrane</keyword>
<dbReference type="EMBL" id="BAAANH010000003">
    <property type="protein sequence ID" value="GAA1759272.1"/>
    <property type="molecule type" value="Genomic_DNA"/>
</dbReference>
<feature type="domain" description="DUF2510" evidence="10">
    <location>
        <begin position="8"/>
        <end position="40"/>
    </location>
</feature>
<feature type="compositionally biased region" description="Low complexity" evidence="7">
    <location>
        <begin position="39"/>
        <end position="54"/>
    </location>
</feature>
<dbReference type="InterPro" id="IPR050932">
    <property type="entry name" value="TM2D1-3-like"/>
</dbReference>
<dbReference type="PANTHER" id="PTHR21016">
    <property type="entry name" value="BETA-AMYLOID BINDING PROTEIN-RELATED"/>
    <property type="match status" value="1"/>
</dbReference>
<feature type="domain" description="TM2" evidence="9">
    <location>
        <begin position="130"/>
        <end position="176"/>
    </location>
</feature>
<evidence type="ECO:0000256" key="2">
    <source>
        <dbReference type="ARBA" id="ARBA00022692"/>
    </source>
</evidence>
<evidence type="ECO:0008006" key="13">
    <source>
        <dbReference type="Google" id="ProtNLM"/>
    </source>
</evidence>